<reference evidence="4" key="1">
    <citation type="submission" date="2020-02" db="EMBL/GenBank/DDBJ databases">
        <authorList>
            <person name="Meier V. D."/>
        </authorList>
    </citation>
    <scope>NUCLEOTIDE SEQUENCE</scope>
    <source>
        <strain evidence="4">AVDCRST_MAG49</strain>
    </source>
</reference>
<dbReference type="EC" id="3.2.2.1" evidence="4"/>
<dbReference type="CDD" id="cd02650">
    <property type="entry name" value="nuc_hydro_CaPnhB"/>
    <property type="match status" value="1"/>
</dbReference>
<dbReference type="GO" id="GO:0005829">
    <property type="term" value="C:cytosol"/>
    <property type="evidence" value="ECO:0007669"/>
    <property type="project" value="TreeGrafter"/>
</dbReference>
<dbReference type="Pfam" id="PF01156">
    <property type="entry name" value="IU_nuc_hydro"/>
    <property type="match status" value="1"/>
</dbReference>
<dbReference type="Gene3D" id="3.90.245.10">
    <property type="entry name" value="Ribonucleoside hydrolase-like"/>
    <property type="match status" value="1"/>
</dbReference>
<dbReference type="EMBL" id="CADCWG010000322">
    <property type="protein sequence ID" value="CAA9579115.1"/>
    <property type="molecule type" value="Genomic_DNA"/>
</dbReference>
<evidence type="ECO:0000259" key="3">
    <source>
        <dbReference type="Pfam" id="PF01156"/>
    </source>
</evidence>
<feature type="domain" description="Inosine/uridine-preferring nucleoside hydrolase" evidence="3">
    <location>
        <begin position="7"/>
        <end position="287"/>
    </location>
</feature>
<dbReference type="SUPFAM" id="SSF53590">
    <property type="entry name" value="Nucleoside hydrolase"/>
    <property type="match status" value="1"/>
</dbReference>
<evidence type="ECO:0000256" key="2">
    <source>
        <dbReference type="ARBA" id="ARBA00023295"/>
    </source>
</evidence>
<evidence type="ECO:0000313" key="4">
    <source>
        <dbReference type="EMBL" id="CAA9579115.1"/>
    </source>
</evidence>
<dbReference type="PANTHER" id="PTHR12304">
    <property type="entry name" value="INOSINE-URIDINE PREFERRING NUCLEOSIDE HYDROLASE"/>
    <property type="match status" value="1"/>
</dbReference>
<dbReference type="GO" id="GO:0006152">
    <property type="term" value="P:purine nucleoside catabolic process"/>
    <property type="evidence" value="ECO:0007669"/>
    <property type="project" value="TreeGrafter"/>
</dbReference>
<evidence type="ECO:0000256" key="1">
    <source>
        <dbReference type="ARBA" id="ARBA00022801"/>
    </source>
</evidence>
<dbReference type="InterPro" id="IPR023186">
    <property type="entry name" value="IUNH"/>
</dbReference>
<dbReference type="InterPro" id="IPR036452">
    <property type="entry name" value="Ribo_hydro-like"/>
</dbReference>
<dbReference type="GO" id="GO:0008477">
    <property type="term" value="F:purine nucleosidase activity"/>
    <property type="evidence" value="ECO:0007669"/>
    <property type="project" value="UniProtKB-EC"/>
</dbReference>
<keyword evidence="2 4" id="KW-0326">Glycosidase</keyword>
<sequence>MAEAVPVILDVDTGVDDALAIALAVSSPRVDLVAVTTLAGNVDVDRTTANTLAVLDWLGADSVPVHRGASRPLARPHVDAAFVHGTDGLGNAGLPPSPRGVGADRGPAAIIRLASARPGQLTLVCVGPLTNLAIALNVEPTLPSLLAGVVVMGGAYRVPGNVTPRAEFNIYCDPEAAAQVLATPFPRLTLIGLDVTEQVVLSRAAWTAAADGNGPVAGLVDRIGRRAFVERGLAGTALHDPLALAAAVEPSLVAGESAGVTVGTEGEARGETRLDGAGSAVVASTVDPGAALRFLSRELGLPSLI</sequence>
<dbReference type="PANTHER" id="PTHR12304:SF4">
    <property type="entry name" value="URIDINE NUCLEOSIDASE"/>
    <property type="match status" value="1"/>
</dbReference>
<protein>
    <submittedName>
        <fullName evidence="4">Inosine-uridine preferring nucleoside hydrolase</fullName>
        <ecNumber evidence="4">3.2.2.1</ecNumber>
    </submittedName>
</protein>
<organism evidence="4">
    <name type="scientific">uncultured Thermomicrobiales bacterium</name>
    <dbReference type="NCBI Taxonomy" id="1645740"/>
    <lineage>
        <taxon>Bacteria</taxon>
        <taxon>Pseudomonadati</taxon>
        <taxon>Thermomicrobiota</taxon>
        <taxon>Thermomicrobia</taxon>
        <taxon>Thermomicrobiales</taxon>
        <taxon>environmental samples</taxon>
    </lineage>
</organism>
<name>A0A6J4VIQ5_9BACT</name>
<dbReference type="AlphaFoldDB" id="A0A6J4VIQ5"/>
<gene>
    <name evidence="4" type="ORF">AVDCRST_MAG49-4579</name>
</gene>
<accession>A0A6J4VIQ5</accession>
<keyword evidence="1 4" id="KW-0378">Hydrolase</keyword>
<proteinExistence type="predicted"/>
<dbReference type="InterPro" id="IPR001910">
    <property type="entry name" value="Inosine/uridine_hydrolase_dom"/>
</dbReference>